<dbReference type="PANTHER" id="PTHR43751">
    <property type="entry name" value="SULFATASE"/>
    <property type="match status" value="1"/>
</dbReference>
<sequence>MHLYTRLNDKWRYAAEHETSEYDLHGSGMMQHDHDIGLVLNYLKEKGLDKNTIVIYTTDNGPEHSSWPHGATTPFRGEKMTTYEGGTRVPMMARWPAHIPAGEVLNGIQGHQDLFTTLAAAAGEPDVAAKNDEREKTVH</sequence>
<feature type="domain" description="Sulfatase N-terminal" evidence="1">
    <location>
        <begin position="19"/>
        <end position="123"/>
    </location>
</feature>
<dbReference type="Gene3D" id="3.40.720.10">
    <property type="entry name" value="Alkaline Phosphatase, subunit A"/>
    <property type="match status" value="1"/>
</dbReference>
<dbReference type="InterPro" id="IPR017850">
    <property type="entry name" value="Alkaline_phosphatase_core_sf"/>
</dbReference>
<evidence type="ECO:0000259" key="1">
    <source>
        <dbReference type="Pfam" id="PF00884"/>
    </source>
</evidence>
<evidence type="ECO:0000313" key="2">
    <source>
        <dbReference type="EMBL" id="AIA93032.1"/>
    </source>
</evidence>
<organism evidence="2">
    <name type="scientific">uncultured Verrucomicrobiales bacterium</name>
    <dbReference type="NCBI Taxonomy" id="100234"/>
    <lineage>
        <taxon>Bacteria</taxon>
        <taxon>Pseudomonadati</taxon>
        <taxon>Verrucomicrobiota</taxon>
        <taxon>Verrucomicrobiia</taxon>
        <taxon>Verrucomicrobiales</taxon>
        <taxon>environmental samples</taxon>
    </lineage>
</organism>
<dbReference type="InterPro" id="IPR052701">
    <property type="entry name" value="GAG_Ulvan_Degrading_Sulfatases"/>
</dbReference>
<dbReference type="EMBL" id="KF125701">
    <property type="protein sequence ID" value="AIA93032.1"/>
    <property type="molecule type" value="Genomic_DNA"/>
</dbReference>
<dbReference type="Pfam" id="PF00884">
    <property type="entry name" value="Sulfatase"/>
    <property type="match status" value="1"/>
</dbReference>
<dbReference type="InterPro" id="IPR000917">
    <property type="entry name" value="Sulfatase_N"/>
</dbReference>
<accession>A0A060CDL7</accession>
<name>A0A060CDL7_9BACT</name>
<proteinExistence type="predicted"/>
<protein>
    <submittedName>
        <fullName evidence="2">Sulfatase</fullName>
    </submittedName>
</protein>
<reference evidence="2" key="1">
    <citation type="journal article" date="2013" name="Environ. Microbiol.">
        <title>Seasonally variable intestinal metagenomes of the red palm weevil (Rhynchophorus ferrugineus).</title>
        <authorList>
            <person name="Jia S."/>
            <person name="Zhang X."/>
            <person name="Zhang G."/>
            <person name="Yin A."/>
            <person name="Zhang S."/>
            <person name="Li F."/>
            <person name="Wang L."/>
            <person name="Zhao D."/>
            <person name="Yun Q."/>
            <person name="Tala"/>
            <person name="Wang J."/>
            <person name="Sun G."/>
            <person name="Baabdullah M."/>
            <person name="Yu X."/>
            <person name="Hu S."/>
            <person name="Al-Mssallem I.S."/>
            <person name="Yu J."/>
        </authorList>
    </citation>
    <scope>NUCLEOTIDE SEQUENCE</scope>
</reference>
<dbReference type="SUPFAM" id="SSF53649">
    <property type="entry name" value="Alkaline phosphatase-like"/>
    <property type="match status" value="1"/>
</dbReference>
<dbReference type="AlphaFoldDB" id="A0A060CDL7"/>
<dbReference type="PANTHER" id="PTHR43751:SF2">
    <property type="entry name" value="SULFATASE N-TERMINAL DOMAIN-CONTAINING PROTEIN"/>
    <property type="match status" value="1"/>
</dbReference>